<keyword evidence="3" id="KW-1185">Reference proteome</keyword>
<evidence type="ECO:0000256" key="1">
    <source>
        <dbReference type="SAM" id="MobiDB-lite"/>
    </source>
</evidence>
<comment type="caution">
    <text evidence="2">The sequence shown here is derived from an EMBL/GenBank/DDBJ whole genome shotgun (WGS) entry which is preliminary data.</text>
</comment>
<evidence type="ECO:0000313" key="2">
    <source>
        <dbReference type="EMBL" id="KAF0846019.1"/>
    </source>
</evidence>
<sequence length="258" mass="30332">MAEERPPRDDDAGEDGAVDTHPFARWQRRPMAEVPDRDQHAVREWIFRPSVRDRLQANRAMTGWFFSTMLDHATEQAAKSLRNLGRSLRLLDPGDISHEVMIRIEQRLPNRMREVGAWRGYLGIAVRKRVFEELRKKDGSTPADQPDGHDRRPRTTYLIESGEHLPDEHTDSVQQDWIPVRDTLRREVPPRLRSDRHREVFALWFPLPDHVWDLDSHRSRREIADLLGLSESMVQRVLDEIKEVMIDVMRSWLGDDDD</sequence>
<reference evidence="2 3" key="1">
    <citation type="submission" date="2019-07" db="EMBL/GenBank/DDBJ databases">
        <title>Genomic Encyclopedia of Type Strains, Phase IV (KMG-IV): sequencing the most valuable type-strain genomes for metagenomic binning, comparative biology and taxonomic classification.</title>
        <authorList>
            <person name="Goeker M."/>
        </authorList>
    </citation>
    <scope>NUCLEOTIDE SEQUENCE [LARGE SCALE GENOMIC DNA]</scope>
    <source>
        <strain evidence="2 3">DSM 44831</strain>
    </source>
</reference>
<feature type="region of interest" description="Disordered" evidence="1">
    <location>
        <begin position="1"/>
        <end position="24"/>
    </location>
</feature>
<feature type="compositionally biased region" description="Basic and acidic residues" evidence="1">
    <location>
        <begin position="1"/>
        <end position="10"/>
    </location>
</feature>
<dbReference type="Proteomes" id="UP000798951">
    <property type="component" value="Unassembled WGS sequence"/>
</dbReference>
<dbReference type="RefSeq" id="WP_157102059.1">
    <property type="nucleotide sequence ID" value="NZ_VMSD01000006.1"/>
</dbReference>
<proteinExistence type="predicted"/>
<gene>
    <name evidence="2" type="ORF">FNL39_106414</name>
</gene>
<evidence type="ECO:0000313" key="3">
    <source>
        <dbReference type="Proteomes" id="UP000798951"/>
    </source>
</evidence>
<name>A0ABQ6YKI8_9NOCA</name>
<evidence type="ECO:0008006" key="4">
    <source>
        <dbReference type="Google" id="ProtNLM"/>
    </source>
</evidence>
<accession>A0ABQ6YKI8</accession>
<organism evidence="2 3">
    <name type="scientific">Nocardia caishijiensis</name>
    <dbReference type="NCBI Taxonomy" id="184756"/>
    <lineage>
        <taxon>Bacteria</taxon>
        <taxon>Bacillati</taxon>
        <taxon>Actinomycetota</taxon>
        <taxon>Actinomycetes</taxon>
        <taxon>Mycobacteriales</taxon>
        <taxon>Nocardiaceae</taxon>
        <taxon>Nocardia</taxon>
    </lineage>
</organism>
<dbReference type="EMBL" id="VMSD01000006">
    <property type="protein sequence ID" value="KAF0846019.1"/>
    <property type="molecule type" value="Genomic_DNA"/>
</dbReference>
<protein>
    <recommendedName>
        <fullName evidence="4">Sigma-70 family RNA polymerase sigma factor</fullName>
    </recommendedName>
</protein>